<dbReference type="AlphaFoldDB" id="A0A5J5IDM4"/>
<name>A0A5J5IDM4_9BACT</name>
<dbReference type="PANTHER" id="PTHR41244:SF1">
    <property type="entry name" value="GLYCOSYLTRANSFERASE"/>
    <property type="match status" value="1"/>
</dbReference>
<dbReference type="RefSeq" id="WP_150416513.1">
    <property type="nucleotide sequence ID" value="NZ_VYQF01000008.1"/>
</dbReference>
<reference evidence="1 2" key="1">
    <citation type="submission" date="2019-09" db="EMBL/GenBank/DDBJ databases">
        <title>Draft genome sequence of Ginsengibacter sp. BR5-29.</title>
        <authorList>
            <person name="Im W.-T."/>
        </authorList>
    </citation>
    <scope>NUCLEOTIDE SEQUENCE [LARGE SCALE GENOMIC DNA]</scope>
    <source>
        <strain evidence="1 2">BR5-29</strain>
    </source>
</reference>
<dbReference type="Gene3D" id="3.20.20.80">
    <property type="entry name" value="Glycosidases"/>
    <property type="match status" value="1"/>
</dbReference>
<evidence type="ECO:0000313" key="1">
    <source>
        <dbReference type="EMBL" id="KAA9036390.1"/>
    </source>
</evidence>
<dbReference type="CDD" id="cd11579">
    <property type="entry name" value="Glyco_tran_WbsX"/>
    <property type="match status" value="1"/>
</dbReference>
<dbReference type="Proteomes" id="UP000326903">
    <property type="component" value="Unassembled WGS sequence"/>
</dbReference>
<dbReference type="Pfam" id="PF14307">
    <property type="entry name" value="Glyco_tran_WbsX"/>
    <property type="match status" value="1"/>
</dbReference>
<sequence length="368" mass="43392">MQSIRPLAVYLPQFHPIPENDQWWGKGFTEWTNVTKAKPLFKKHWQPRLPADLGFYDLRVAEVREAQAMLAKEYGIYGFCYWHYWFAGKRIIERPFTEVVKSGKPDFPFCVAWANQTWAGTWHGLSNNQTLIEQTYPGVEDYTAHFYSLLEAFADKRYIEVNGKKLVFIFSPMEIPDSRKFIETWQELAIKENLGGIHFVGMHMGKEWVPELMGYDAMLHGFLEIMKYKNYTFKEKIQRYFHGTNTLKLIDKKRPDLISYPKYVERYPDHQLKANEYPWIYSDWDNTPRTGTNGWLFEGSTPELFGELCTKAFEATANKVKDEKIVILRSWNEWAEGNYLEPDHKFGTAYLEAFRTSLINYDNEVSII</sequence>
<evidence type="ECO:0000313" key="2">
    <source>
        <dbReference type="Proteomes" id="UP000326903"/>
    </source>
</evidence>
<dbReference type="PANTHER" id="PTHR41244">
    <property type="entry name" value="RHAMNAN SYNTHESIS F"/>
    <property type="match status" value="1"/>
</dbReference>
<dbReference type="EMBL" id="VYQF01000008">
    <property type="protein sequence ID" value="KAA9036390.1"/>
    <property type="molecule type" value="Genomic_DNA"/>
</dbReference>
<keyword evidence="2" id="KW-1185">Reference proteome</keyword>
<protein>
    <submittedName>
        <fullName evidence="1">Lipopolysaccharide biosynthesis protein</fullName>
    </submittedName>
</protein>
<organism evidence="1 2">
    <name type="scientific">Ginsengibacter hankyongi</name>
    <dbReference type="NCBI Taxonomy" id="2607284"/>
    <lineage>
        <taxon>Bacteria</taxon>
        <taxon>Pseudomonadati</taxon>
        <taxon>Bacteroidota</taxon>
        <taxon>Chitinophagia</taxon>
        <taxon>Chitinophagales</taxon>
        <taxon>Chitinophagaceae</taxon>
        <taxon>Ginsengibacter</taxon>
    </lineage>
</organism>
<comment type="caution">
    <text evidence="1">The sequence shown here is derived from an EMBL/GenBank/DDBJ whole genome shotgun (WGS) entry which is preliminary data.</text>
</comment>
<proteinExistence type="predicted"/>
<accession>A0A5J5IDM4</accession>
<dbReference type="InterPro" id="IPR032719">
    <property type="entry name" value="WbsX"/>
</dbReference>
<gene>
    <name evidence="1" type="ORF">FW778_19375</name>
</gene>